<dbReference type="CDD" id="cd02440">
    <property type="entry name" value="AdoMet_MTases"/>
    <property type="match status" value="1"/>
</dbReference>
<dbReference type="PANTHER" id="PTHR43861">
    <property type="entry name" value="TRANS-ACONITATE 2-METHYLTRANSFERASE-RELATED"/>
    <property type="match status" value="1"/>
</dbReference>
<name>A0A1D7UVT0_9LEPT</name>
<dbReference type="PANTHER" id="PTHR43861:SF1">
    <property type="entry name" value="TRANS-ACONITATE 2-METHYLTRANSFERASE"/>
    <property type="match status" value="1"/>
</dbReference>
<dbReference type="KEGG" id="laj:A0128_07585"/>
<proteinExistence type="predicted"/>
<dbReference type="OrthoDB" id="326627at2"/>
<dbReference type="Proteomes" id="UP000094197">
    <property type="component" value="Chromosome 1"/>
</dbReference>
<dbReference type="EMBL" id="CP015217">
    <property type="protein sequence ID" value="AOP33715.1"/>
    <property type="molecule type" value="Genomic_DNA"/>
</dbReference>
<evidence type="ECO:0000313" key="1">
    <source>
        <dbReference type="EMBL" id="AOP33715.1"/>
    </source>
</evidence>
<dbReference type="SUPFAM" id="SSF53335">
    <property type="entry name" value="S-adenosyl-L-methionine-dependent methyltransferases"/>
    <property type="match status" value="1"/>
</dbReference>
<dbReference type="Pfam" id="PF13489">
    <property type="entry name" value="Methyltransf_23"/>
    <property type="match status" value="1"/>
</dbReference>
<keyword evidence="1" id="KW-0808">Transferase</keyword>
<dbReference type="Gene3D" id="3.40.50.150">
    <property type="entry name" value="Vaccinia Virus protein VP39"/>
    <property type="match status" value="1"/>
</dbReference>
<sequence>MKSSLDKSEIQREHFNKIKDNYNKARSGANHLAYKKVWWDRLLTSLSNKIDKDKKLSGLEAMCGLGEGSTFLKGKFPLIQFEGFDYSDEMVIACKKENGAMTRVFHQDILKFNEKEKYDIVVLLGGLHHVPDSVDVALTKIYASLKKGGLFINLEPTHNNFLFKWVRERIYKKNALFEESSERGFELKEYNRLLKQSGFQILDQFYPGLLGYVLYYNPDAFPFLDRGSVKIARGLSNLDWILGKTILGEYFSFATWSVCKK</sequence>
<keyword evidence="2" id="KW-1185">Reference proteome</keyword>
<dbReference type="AlphaFoldDB" id="A0A1D7UVT0"/>
<dbReference type="RefSeq" id="WP_069606950.1">
    <property type="nucleotide sequence ID" value="NZ_CP015217.1"/>
</dbReference>
<dbReference type="GO" id="GO:0008168">
    <property type="term" value="F:methyltransferase activity"/>
    <property type="evidence" value="ECO:0007669"/>
    <property type="project" value="UniProtKB-KW"/>
</dbReference>
<keyword evidence="1" id="KW-0489">Methyltransferase</keyword>
<dbReference type="InterPro" id="IPR029063">
    <property type="entry name" value="SAM-dependent_MTases_sf"/>
</dbReference>
<accession>A0A1D7UVT0</accession>
<dbReference type="GO" id="GO:0032259">
    <property type="term" value="P:methylation"/>
    <property type="evidence" value="ECO:0007669"/>
    <property type="project" value="UniProtKB-KW"/>
</dbReference>
<gene>
    <name evidence="1" type="ORF">A0128_07585</name>
</gene>
<reference evidence="1 2" key="1">
    <citation type="submission" date="2016-04" db="EMBL/GenBank/DDBJ databases">
        <title>Complete genome seqeunce of Leptospira alstonii serovar Room22.</title>
        <authorList>
            <person name="Nally J.E."/>
            <person name="Bayles D.O."/>
            <person name="Hurley D."/>
            <person name="Fanning S."/>
            <person name="McMahon B.J."/>
            <person name="Arent Z."/>
        </authorList>
    </citation>
    <scope>NUCLEOTIDE SEQUENCE [LARGE SCALE GENOMIC DNA]</scope>
    <source>
        <strain evidence="1 2">GWTS #1</strain>
    </source>
</reference>
<protein>
    <submittedName>
        <fullName evidence="1">Methyltransferase type 11</fullName>
    </submittedName>
</protein>
<organism evidence="1 2">
    <name type="scientific">Leptospira tipperaryensis</name>
    <dbReference type="NCBI Taxonomy" id="2564040"/>
    <lineage>
        <taxon>Bacteria</taxon>
        <taxon>Pseudomonadati</taxon>
        <taxon>Spirochaetota</taxon>
        <taxon>Spirochaetia</taxon>
        <taxon>Leptospirales</taxon>
        <taxon>Leptospiraceae</taxon>
        <taxon>Leptospira</taxon>
    </lineage>
</organism>
<evidence type="ECO:0000313" key="2">
    <source>
        <dbReference type="Proteomes" id="UP000094197"/>
    </source>
</evidence>